<feature type="compositionally biased region" description="Basic and acidic residues" evidence="6">
    <location>
        <begin position="227"/>
        <end position="238"/>
    </location>
</feature>
<feature type="compositionally biased region" description="Low complexity" evidence="6">
    <location>
        <begin position="207"/>
        <end position="217"/>
    </location>
</feature>
<accession>A0A0R3TK05</accession>
<dbReference type="GO" id="GO:0008270">
    <property type="term" value="F:zinc ion binding"/>
    <property type="evidence" value="ECO:0007669"/>
    <property type="project" value="UniProtKB-KW"/>
</dbReference>
<reference evidence="10" key="1">
    <citation type="submission" date="2017-02" db="UniProtKB">
        <authorList>
            <consortium name="WormBaseParasite"/>
        </authorList>
    </citation>
    <scope>IDENTIFICATION</scope>
</reference>
<feature type="region of interest" description="Disordered" evidence="6">
    <location>
        <begin position="147"/>
        <end position="238"/>
    </location>
</feature>
<evidence type="ECO:0000256" key="5">
    <source>
        <dbReference type="PROSITE-ProRule" id="PRU01371"/>
    </source>
</evidence>
<keyword evidence="9" id="KW-1185">Reference proteome</keyword>
<organism evidence="10">
    <name type="scientific">Rodentolepis nana</name>
    <name type="common">Dwarf tapeworm</name>
    <name type="synonym">Hymenolepis nana</name>
    <dbReference type="NCBI Taxonomy" id="102285"/>
    <lineage>
        <taxon>Eukaryota</taxon>
        <taxon>Metazoa</taxon>
        <taxon>Spiralia</taxon>
        <taxon>Lophotrochozoa</taxon>
        <taxon>Platyhelminthes</taxon>
        <taxon>Cestoda</taxon>
        <taxon>Eucestoda</taxon>
        <taxon>Cyclophyllidea</taxon>
        <taxon>Hymenolepididae</taxon>
        <taxon>Rodentolepis</taxon>
    </lineage>
</organism>
<evidence type="ECO:0000313" key="9">
    <source>
        <dbReference type="Proteomes" id="UP000278807"/>
    </source>
</evidence>
<feature type="region of interest" description="Disordered" evidence="6">
    <location>
        <begin position="1"/>
        <end position="26"/>
    </location>
</feature>
<evidence type="ECO:0000256" key="6">
    <source>
        <dbReference type="SAM" id="MobiDB-lite"/>
    </source>
</evidence>
<dbReference type="PROSITE" id="PS52027">
    <property type="entry name" value="ZF_C2HC_C3H"/>
    <property type="match status" value="1"/>
</dbReference>
<gene>
    <name evidence="8" type="ORF">HNAJ_LOCUS7452</name>
</gene>
<keyword evidence="4" id="KW-0862">Zinc</keyword>
<sequence>MRAKGTGIPLNKTIRPGEVVPREPDKDERLIRAEKKRDNWRMKHNEFIKTIRSAKAYQSAVSKGGKAPLPPPPASTIDPDLVKCPYCNRRFNETAADRHIPFCKEKSERDRFKLQSNKTQKKVCSHLTTYLFRISINWLPGHISTTKPVEQRKPIQKDNSSSPNVSKSPISPNQKNSKSLMTPNKPKDVTLSHTTRSLDSTATPIKSSKGPNSRSSSLQKPGPKLTRSSDLDTKSRSRYSEFNKDHPLTKSCVNCLASEMEDICINTLEVDESLSSAVLIKSKPDSGDNEIFSICHPVPNFESNFQIPKDYLTVSPFKNSSNNTKYCSTVHKMSPAIENEEIFQDEQHCHKTLEDQANLSFQNESPLQTRTISKNSSFLSKCIESLKQTSLLSNYGKSKSKLENNLMDHIASQDQIGCDRVDYIGNSEEILGIFSKFGKLDRRRMAAQQSGILVRAVNVSARRDPLAGLQASKPLPSSKVLHCHECGAKYPTTSVRFCPECGVKKIAI</sequence>
<dbReference type="Pfam" id="PF13913">
    <property type="entry name" value="zf-C2HC_2"/>
    <property type="match status" value="1"/>
</dbReference>
<evidence type="ECO:0000256" key="2">
    <source>
        <dbReference type="ARBA" id="ARBA00022737"/>
    </source>
</evidence>
<proteinExistence type="predicted"/>
<evidence type="ECO:0000256" key="4">
    <source>
        <dbReference type="ARBA" id="ARBA00022833"/>
    </source>
</evidence>
<dbReference type="InterPro" id="IPR049899">
    <property type="entry name" value="Znf_C2HC_C3H"/>
</dbReference>
<dbReference type="PANTHER" id="PTHR13555">
    <property type="entry name" value="C2H2 ZINC FINGER CGI-62-RELATED"/>
    <property type="match status" value="1"/>
</dbReference>
<feature type="compositionally biased region" description="Polar residues" evidence="6">
    <location>
        <begin position="191"/>
        <end position="206"/>
    </location>
</feature>
<dbReference type="Proteomes" id="UP000278807">
    <property type="component" value="Unassembled WGS sequence"/>
</dbReference>
<dbReference type="OrthoDB" id="10066537at2759"/>
<keyword evidence="3 5" id="KW-0863">Zinc-finger</keyword>
<dbReference type="AlphaFoldDB" id="A0A0R3TK05"/>
<feature type="domain" description="C2HC/C3H-type" evidence="7">
    <location>
        <begin position="80"/>
        <end position="109"/>
    </location>
</feature>
<dbReference type="InterPro" id="IPR026319">
    <property type="entry name" value="ZC2HC1A/B-like"/>
</dbReference>
<keyword evidence="2" id="KW-0677">Repeat</keyword>
<evidence type="ECO:0000313" key="10">
    <source>
        <dbReference type="WBParaSite" id="HNAJ_0000745601-mRNA-1"/>
    </source>
</evidence>
<evidence type="ECO:0000313" key="8">
    <source>
        <dbReference type="EMBL" id="VDO03312.1"/>
    </source>
</evidence>
<evidence type="ECO:0000259" key="7">
    <source>
        <dbReference type="PROSITE" id="PS52027"/>
    </source>
</evidence>
<reference evidence="8 9" key="2">
    <citation type="submission" date="2018-11" db="EMBL/GenBank/DDBJ databases">
        <authorList>
            <consortium name="Pathogen Informatics"/>
        </authorList>
    </citation>
    <scope>NUCLEOTIDE SEQUENCE [LARGE SCALE GENOMIC DNA]</scope>
</reference>
<evidence type="ECO:0000256" key="3">
    <source>
        <dbReference type="ARBA" id="ARBA00022771"/>
    </source>
</evidence>
<evidence type="ECO:0000256" key="1">
    <source>
        <dbReference type="ARBA" id="ARBA00022723"/>
    </source>
</evidence>
<keyword evidence="1" id="KW-0479">Metal-binding</keyword>
<dbReference type="STRING" id="102285.A0A0R3TK05"/>
<dbReference type="WBParaSite" id="HNAJ_0000745601-mRNA-1">
    <property type="protein sequence ID" value="HNAJ_0000745601-mRNA-1"/>
    <property type="gene ID" value="HNAJ_0000745601"/>
</dbReference>
<feature type="compositionally biased region" description="Low complexity" evidence="6">
    <location>
        <begin position="159"/>
        <end position="173"/>
    </location>
</feature>
<dbReference type="EMBL" id="UZAE01012056">
    <property type="protein sequence ID" value="VDO03312.1"/>
    <property type="molecule type" value="Genomic_DNA"/>
</dbReference>
<dbReference type="PANTHER" id="PTHR13555:SF5">
    <property type="entry name" value="ZINC-FINGER OF A C2HC-TYPE"/>
    <property type="match status" value="1"/>
</dbReference>
<protein>
    <submittedName>
        <fullName evidence="10">Protein FAM164A</fullName>
    </submittedName>
</protein>
<name>A0A0R3TK05_RODNA</name>